<keyword evidence="2" id="KW-1185">Reference proteome</keyword>
<evidence type="ECO:0008006" key="3">
    <source>
        <dbReference type="Google" id="ProtNLM"/>
    </source>
</evidence>
<organism evidence="1 2">
    <name type="scientific">Nonomuraea roseoviolacea subsp. carminata</name>
    <dbReference type="NCBI Taxonomy" id="160689"/>
    <lineage>
        <taxon>Bacteria</taxon>
        <taxon>Bacillati</taxon>
        <taxon>Actinomycetota</taxon>
        <taxon>Actinomycetes</taxon>
        <taxon>Streptosporangiales</taxon>
        <taxon>Streptosporangiaceae</taxon>
        <taxon>Nonomuraea</taxon>
    </lineage>
</organism>
<comment type="caution">
    <text evidence="1">The sequence shown here is derived from an EMBL/GenBank/DDBJ whole genome shotgun (WGS) entry which is preliminary data.</text>
</comment>
<evidence type="ECO:0000313" key="2">
    <source>
        <dbReference type="Proteomes" id="UP001320766"/>
    </source>
</evidence>
<dbReference type="RefSeq" id="WP_253780452.1">
    <property type="nucleotide sequence ID" value="NZ_BAAAVE010000014.1"/>
</dbReference>
<sequence length="62" mass="7075">MDVTREGERLMVEVSGLVRTELRPMSRTRFFARMKGEVELDFLANGEIALDWAGHDVIARPV</sequence>
<dbReference type="EMBL" id="JAMZEC010000001">
    <property type="protein sequence ID" value="MCP2352724.1"/>
    <property type="molecule type" value="Genomic_DNA"/>
</dbReference>
<evidence type="ECO:0000313" key="1">
    <source>
        <dbReference type="EMBL" id="MCP2352724.1"/>
    </source>
</evidence>
<name>A0ABT1KFD7_9ACTN</name>
<accession>A0ABT1KFD7</accession>
<dbReference type="Proteomes" id="UP001320766">
    <property type="component" value="Unassembled WGS sequence"/>
</dbReference>
<proteinExistence type="predicted"/>
<protein>
    <recommendedName>
        <fullName evidence="3">DUF2442 domain-containing protein</fullName>
    </recommendedName>
</protein>
<reference evidence="1 2" key="1">
    <citation type="submission" date="2022-06" db="EMBL/GenBank/DDBJ databases">
        <title>Sequencing the genomes of 1000 actinobacteria strains.</title>
        <authorList>
            <person name="Klenk H.-P."/>
        </authorList>
    </citation>
    <scope>NUCLEOTIDE SEQUENCE [LARGE SCALE GENOMIC DNA]</scope>
    <source>
        <strain evidence="1 2">DSM 44170</strain>
    </source>
</reference>
<gene>
    <name evidence="1" type="ORF">HD595_008846</name>
</gene>